<dbReference type="EMBL" id="RXFT01000020">
    <property type="protein sequence ID" value="RUR71379.1"/>
    <property type="molecule type" value="Genomic_DNA"/>
</dbReference>
<dbReference type="OrthoDB" id="8703683at2"/>
<comment type="caution">
    <text evidence="1">The sequence shown here is derived from an EMBL/GenBank/DDBJ whole genome shotgun (WGS) entry which is preliminary data.</text>
</comment>
<accession>A0A3S0ZJ59</accession>
<dbReference type="InterPro" id="IPR009078">
    <property type="entry name" value="Ferritin-like_SF"/>
</dbReference>
<organism evidence="1 2">
    <name type="scientific">Variovorax guangxiensis</name>
    <dbReference type="NCBI Taxonomy" id="1775474"/>
    <lineage>
        <taxon>Bacteria</taxon>
        <taxon>Pseudomonadati</taxon>
        <taxon>Pseudomonadota</taxon>
        <taxon>Betaproteobacteria</taxon>
        <taxon>Burkholderiales</taxon>
        <taxon>Comamonadaceae</taxon>
        <taxon>Variovorax</taxon>
    </lineage>
</organism>
<dbReference type="InterPro" id="IPR012347">
    <property type="entry name" value="Ferritin-like"/>
</dbReference>
<dbReference type="SUPFAM" id="SSF47240">
    <property type="entry name" value="Ferritin-like"/>
    <property type="match status" value="1"/>
</dbReference>
<dbReference type="AlphaFoldDB" id="A0A3S0ZJ59"/>
<evidence type="ECO:0000313" key="2">
    <source>
        <dbReference type="Proteomes" id="UP000281118"/>
    </source>
</evidence>
<dbReference type="Proteomes" id="UP000281118">
    <property type="component" value="Unassembled WGS sequence"/>
</dbReference>
<dbReference type="RefSeq" id="WP_126025451.1">
    <property type="nucleotide sequence ID" value="NZ_RXFT01000020.1"/>
</dbReference>
<evidence type="ECO:0008006" key="3">
    <source>
        <dbReference type="Google" id="ProtNLM"/>
    </source>
</evidence>
<gene>
    <name evidence="1" type="ORF">EJP67_30470</name>
</gene>
<sequence length="256" mass="28571">MAAEPASGTAPGFDCLSPPRLRGWPALQAWLVHHVKRAALRQLHASNEGEMLLLRFYLVGEESSEQALQRELRIAPPEWLARQLDQHLADEQLHARLFAQAIVERGGNAQAAASPEEAPQPDWFSRRKLARWQALIRRHAPHFAHGGLVPAYAIGLAAEQMASRILQRHCALIGPQHALHPLLSRVMADEDRHIRLCSHTLQRCVAPHEQQRLARVMREVRDTERGFGVTGALGMWLAGVALRLRPGSAPPVRHHA</sequence>
<dbReference type="Gene3D" id="1.20.1260.10">
    <property type="match status" value="1"/>
</dbReference>
<protein>
    <recommendedName>
        <fullName evidence="3">Ferritin-like domain-containing protein</fullName>
    </recommendedName>
</protein>
<proteinExistence type="predicted"/>
<evidence type="ECO:0000313" key="1">
    <source>
        <dbReference type="EMBL" id="RUR71379.1"/>
    </source>
</evidence>
<name>A0A3S0ZJ59_9BURK</name>
<reference evidence="1 2" key="1">
    <citation type="submission" date="2018-12" db="EMBL/GenBank/DDBJ databases">
        <title>The genome sequences of Variovorax guangxiensis DSM 27352.</title>
        <authorList>
            <person name="Gao J."/>
            <person name="Sun J."/>
        </authorList>
    </citation>
    <scope>NUCLEOTIDE SEQUENCE [LARGE SCALE GENOMIC DNA]</scope>
    <source>
        <strain evidence="1 2">DSM 27352</strain>
    </source>
</reference>